<dbReference type="Proteomes" id="UP001183794">
    <property type="component" value="Unassembled WGS sequence"/>
</dbReference>
<gene>
    <name evidence="2" type="ORF">J2S62_002557</name>
</gene>
<dbReference type="EMBL" id="JAVDYJ010000001">
    <property type="protein sequence ID" value="MDR7348300.1"/>
    <property type="molecule type" value="Genomic_DNA"/>
</dbReference>
<proteinExistence type="inferred from homology"/>
<evidence type="ECO:0000313" key="3">
    <source>
        <dbReference type="Proteomes" id="UP001183794"/>
    </source>
</evidence>
<dbReference type="SUPFAM" id="SSF47598">
    <property type="entry name" value="Ribbon-helix-helix"/>
    <property type="match status" value="1"/>
</dbReference>
<dbReference type="RefSeq" id="WP_310175357.1">
    <property type="nucleotide sequence ID" value="NZ_BAABHE010000002.1"/>
</dbReference>
<dbReference type="InterPro" id="IPR013321">
    <property type="entry name" value="Arc_rbn_hlx_hlx"/>
</dbReference>
<name>A0ABU2B3X3_9MICC</name>
<evidence type="ECO:0000256" key="1">
    <source>
        <dbReference type="ARBA" id="ARBA00008580"/>
    </source>
</evidence>
<protein>
    <submittedName>
        <fullName evidence="2">Antitoxin ParD1/3/4</fullName>
    </submittedName>
</protein>
<accession>A0ABU2B3X3</accession>
<dbReference type="CDD" id="cd22231">
    <property type="entry name" value="RHH_NikR_HicB-like"/>
    <property type="match status" value="1"/>
</dbReference>
<keyword evidence="3" id="KW-1185">Reference proteome</keyword>
<dbReference type="Pfam" id="PF03693">
    <property type="entry name" value="ParD_antitoxin"/>
    <property type="match status" value="1"/>
</dbReference>
<dbReference type="PANTHER" id="PTHR36582:SF2">
    <property type="entry name" value="ANTITOXIN PARD"/>
    <property type="match status" value="1"/>
</dbReference>
<dbReference type="InterPro" id="IPR022789">
    <property type="entry name" value="ParD"/>
</dbReference>
<evidence type="ECO:0000313" key="2">
    <source>
        <dbReference type="EMBL" id="MDR7348300.1"/>
    </source>
</evidence>
<comment type="caution">
    <text evidence="2">The sequence shown here is derived from an EMBL/GenBank/DDBJ whole genome shotgun (WGS) entry which is preliminary data.</text>
</comment>
<comment type="similarity">
    <text evidence="1">Belongs to the ParD antitoxin family.</text>
</comment>
<dbReference type="Gene3D" id="1.10.1220.10">
    <property type="entry name" value="Met repressor-like"/>
    <property type="match status" value="1"/>
</dbReference>
<organism evidence="2 3">
    <name type="scientific">Enteractinococcus fodinae</name>
    <dbReference type="NCBI Taxonomy" id="684663"/>
    <lineage>
        <taxon>Bacteria</taxon>
        <taxon>Bacillati</taxon>
        <taxon>Actinomycetota</taxon>
        <taxon>Actinomycetes</taxon>
        <taxon>Micrococcales</taxon>
        <taxon>Micrococcaceae</taxon>
    </lineage>
</organism>
<dbReference type="PANTHER" id="PTHR36582">
    <property type="entry name" value="ANTITOXIN PARD"/>
    <property type="match status" value="1"/>
</dbReference>
<sequence length="79" mass="9157">MATMNVSLPDELKEFVEAQVDKHGYVSNSEFLRELIRREQDRTQLRELVVQGMESGIGSDMDENYFERLRARIRHSGAA</sequence>
<dbReference type="InterPro" id="IPR010985">
    <property type="entry name" value="Ribbon_hlx_hlx"/>
</dbReference>
<reference evidence="2 3" key="1">
    <citation type="submission" date="2023-07" db="EMBL/GenBank/DDBJ databases">
        <title>Sequencing the genomes of 1000 actinobacteria strains.</title>
        <authorList>
            <person name="Klenk H.-P."/>
        </authorList>
    </citation>
    <scope>NUCLEOTIDE SEQUENCE [LARGE SCALE GENOMIC DNA]</scope>
    <source>
        <strain evidence="2 3">DSM 22966</strain>
    </source>
</reference>